<dbReference type="AlphaFoldDB" id="D8LDE2"/>
<dbReference type="EMBL" id="FN647877">
    <property type="protein sequence ID" value="CBN74007.1"/>
    <property type="molecule type" value="Genomic_DNA"/>
</dbReference>
<dbReference type="OrthoDB" id="41870at2759"/>
<name>D8LDE2_ECTSI</name>
<dbReference type="InParanoid" id="D8LDE2"/>
<evidence type="ECO:0000313" key="1">
    <source>
        <dbReference type="EMBL" id="CBN74007.1"/>
    </source>
</evidence>
<dbReference type="EMBL" id="FN649735">
    <property type="protein sequence ID" value="CBN74007.1"/>
    <property type="molecule type" value="Genomic_DNA"/>
</dbReference>
<organism evidence="1 2">
    <name type="scientific">Ectocarpus siliculosus</name>
    <name type="common">Brown alga</name>
    <name type="synonym">Conferva siliculosa</name>
    <dbReference type="NCBI Taxonomy" id="2880"/>
    <lineage>
        <taxon>Eukaryota</taxon>
        <taxon>Sar</taxon>
        <taxon>Stramenopiles</taxon>
        <taxon>Ochrophyta</taxon>
        <taxon>PX clade</taxon>
        <taxon>Phaeophyceae</taxon>
        <taxon>Ectocarpales</taxon>
        <taxon>Ectocarpaceae</taxon>
        <taxon>Ectocarpus</taxon>
    </lineage>
</organism>
<reference evidence="1 2" key="1">
    <citation type="journal article" date="2010" name="Nature">
        <title>The Ectocarpus genome and the independent evolution of multicellularity in brown algae.</title>
        <authorList>
            <person name="Cock J.M."/>
            <person name="Sterck L."/>
            <person name="Rouze P."/>
            <person name="Scornet D."/>
            <person name="Allen A.E."/>
            <person name="Amoutzias G."/>
            <person name="Anthouard V."/>
            <person name="Artiguenave F."/>
            <person name="Aury J.M."/>
            <person name="Badger J.H."/>
            <person name="Beszteri B."/>
            <person name="Billiau K."/>
            <person name="Bonnet E."/>
            <person name="Bothwell J.H."/>
            <person name="Bowler C."/>
            <person name="Boyen C."/>
            <person name="Brownlee C."/>
            <person name="Carrano C.J."/>
            <person name="Charrier B."/>
            <person name="Cho G.Y."/>
            <person name="Coelho S.M."/>
            <person name="Collen J."/>
            <person name="Corre E."/>
            <person name="Da Silva C."/>
            <person name="Delage L."/>
            <person name="Delaroque N."/>
            <person name="Dittami S.M."/>
            <person name="Doulbeau S."/>
            <person name="Elias M."/>
            <person name="Farnham G."/>
            <person name="Gachon C.M."/>
            <person name="Gschloessl B."/>
            <person name="Heesch S."/>
            <person name="Jabbari K."/>
            <person name="Jubin C."/>
            <person name="Kawai H."/>
            <person name="Kimura K."/>
            <person name="Kloareg B."/>
            <person name="Kupper F.C."/>
            <person name="Lang D."/>
            <person name="Le Bail A."/>
            <person name="Leblanc C."/>
            <person name="Lerouge P."/>
            <person name="Lohr M."/>
            <person name="Lopez P.J."/>
            <person name="Martens C."/>
            <person name="Maumus F."/>
            <person name="Michel G."/>
            <person name="Miranda-Saavedra D."/>
            <person name="Morales J."/>
            <person name="Moreau H."/>
            <person name="Motomura T."/>
            <person name="Nagasato C."/>
            <person name="Napoli C.A."/>
            <person name="Nelson D.R."/>
            <person name="Nyvall-Collen P."/>
            <person name="Peters A.F."/>
            <person name="Pommier C."/>
            <person name="Potin P."/>
            <person name="Poulain J."/>
            <person name="Quesneville H."/>
            <person name="Read B."/>
            <person name="Rensing S.A."/>
            <person name="Ritter A."/>
            <person name="Rousvoal S."/>
            <person name="Samanta M."/>
            <person name="Samson G."/>
            <person name="Schroeder D.C."/>
            <person name="Segurens B."/>
            <person name="Strittmatter M."/>
            <person name="Tonon T."/>
            <person name="Tregear J.W."/>
            <person name="Valentin K."/>
            <person name="von Dassow P."/>
            <person name="Yamagishi T."/>
            <person name="Van de Peer Y."/>
            <person name="Wincker P."/>
        </authorList>
    </citation>
    <scope>NUCLEOTIDE SEQUENCE [LARGE SCALE GENOMIC DNA]</scope>
    <source>
        <strain evidence="2">Ec32 / CCAP1310/4</strain>
    </source>
</reference>
<proteinExistence type="predicted"/>
<accession>D8LDE2</accession>
<sequence>MIGGRPALLDPIAPSTRLSLCFCLCHGKNAVRPSAEEVRHRRDLRRRDGVTETAAINDDVLELIVAGSGYLLEGKCAEAEDAQGRIVQLMAVLLLQGTLRYLYRADPASDYDGDAKHWAELWAFAAAILPLIDECSADVAHTVRSNSDIDSEHAPVSAGLVAVKKELESIYSCLGMTCDQVVGLLAGDM</sequence>
<evidence type="ECO:0000313" key="2">
    <source>
        <dbReference type="Proteomes" id="UP000002630"/>
    </source>
</evidence>
<gene>
    <name evidence="1" type="ORF">Esi_0012_0001</name>
</gene>
<keyword evidence="2" id="KW-1185">Reference proteome</keyword>
<protein>
    <submittedName>
        <fullName evidence="1">Uncharacterized protein</fullName>
    </submittedName>
</protein>
<dbReference type="Proteomes" id="UP000002630">
    <property type="component" value="Linkage Group LG10"/>
</dbReference>